<protein>
    <submittedName>
        <fullName evidence="3">Universal stress protein UspC</fullName>
    </submittedName>
</protein>
<dbReference type="InterPro" id="IPR006015">
    <property type="entry name" value="Universal_stress_UspA"/>
</dbReference>
<dbReference type="InterPro" id="IPR006016">
    <property type="entry name" value="UspA"/>
</dbReference>
<dbReference type="Pfam" id="PF00582">
    <property type="entry name" value="Usp"/>
    <property type="match status" value="2"/>
</dbReference>
<proteinExistence type="inferred from homology"/>
<feature type="domain" description="UspA" evidence="2">
    <location>
        <begin position="1"/>
        <end position="130"/>
    </location>
</feature>
<gene>
    <name evidence="3" type="ORF">PH7735_03621</name>
</gene>
<organism evidence="3 4">
    <name type="scientific">Shimia thalassica</name>
    <dbReference type="NCBI Taxonomy" id="1715693"/>
    <lineage>
        <taxon>Bacteria</taxon>
        <taxon>Pseudomonadati</taxon>
        <taxon>Pseudomonadota</taxon>
        <taxon>Alphaproteobacteria</taxon>
        <taxon>Rhodobacterales</taxon>
        <taxon>Roseobacteraceae</taxon>
    </lineage>
</organism>
<dbReference type="InterPro" id="IPR014729">
    <property type="entry name" value="Rossmann-like_a/b/a_fold"/>
</dbReference>
<evidence type="ECO:0000313" key="3">
    <source>
        <dbReference type="EMBL" id="CUK11821.1"/>
    </source>
</evidence>
<dbReference type="GeneID" id="83882597"/>
<dbReference type="PRINTS" id="PR01438">
    <property type="entry name" value="UNVRSLSTRESS"/>
</dbReference>
<dbReference type="PANTHER" id="PTHR46268">
    <property type="entry name" value="STRESS RESPONSE PROTEIN NHAX"/>
    <property type="match status" value="1"/>
</dbReference>
<dbReference type="Gene3D" id="3.40.50.620">
    <property type="entry name" value="HUPs"/>
    <property type="match status" value="2"/>
</dbReference>
<dbReference type="CDD" id="cd00293">
    <property type="entry name" value="USP-like"/>
    <property type="match status" value="2"/>
</dbReference>
<evidence type="ECO:0000259" key="2">
    <source>
        <dbReference type="Pfam" id="PF00582"/>
    </source>
</evidence>
<sequence>MKSIVVATDLSERSDRAMHRALLLAKQHDIQLHVISIVDAAMPDDLARPLRLSIEERLPVQIDALNTGASYDVTVTSGDITEALTQFVVAKEADLVVLGLHRPRTFLDSLRETTMERIVTASTVPVLLVKESADHDYTSVLGLVSYSRACATVVDAALTLAPEAEVKAIHALHVPYAGLTGGDTDSEMAKAVRQEAEAEAAKWLETVPSENDNFEHTIVTGGLRGILMQTVADTKPDMLAIGAHTRSGLFLHRIGGFAAELVREPPTDLLIAPPTGN</sequence>
<dbReference type="Proteomes" id="UP000051870">
    <property type="component" value="Unassembled WGS sequence"/>
</dbReference>
<keyword evidence="4" id="KW-1185">Reference proteome</keyword>
<feature type="domain" description="UspA" evidence="2">
    <location>
        <begin position="141"/>
        <end position="272"/>
    </location>
</feature>
<accession>A0A0P1IGI4</accession>
<comment type="similarity">
    <text evidence="1">Belongs to the universal stress protein A family.</text>
</comment>
<evidence type="ECO:0000256" key="1">
    <source>
        <dbReference type="ARBA" id="ARBA00008791"/>
    </source>
</evidence>
<dbReference type="AlphaFoldDB" id="A0A0P1IGI4"/>
<evidence type="ECO:0000313" key="4">
    <source>
        <dbReference type="Proteomes" id="UP000051870"/>
    </source>
</evidence>
<dbReference type="RefSeq" id="WP_082645302.1">
    <property type="nucleotide sequence ID" value="NZ_CYTW01000005.1"/>
</dbReference>
<dbReference type="SUPFAM" id="SSF52402">
    <property type="entry name" value="Adenine nucleotide alpha hydrolases-like"/>
    <property type="match status" value="2"/>
</dbReference>
<name>A0A0P1IGI4_9RHOB</name>
<reference evidence="4" key="1">
    <citation type="submission" date="2015-09" db="EMBL/GenBank/DDBJ databases">
        <authorList>
            <person name="Rodrigo-Torres Lidia"/>
            <person name="Arahal R.David."/>
        </authorList>
    </citation>
    <scope>NUCLEOTIDE SEQUENCE [LARGE SCALE GENOMIC DNA]</scope>
    <source>
        <strain evidence="4">CECT 7735</strain>
    </source>
</reference>
<dbReference type="PANTHER" id="PTHR46268:SF6">
    <property type="entry name" value="UNIVERSAL STRESS PROTEIN UP12"/>
    <property type="match status" value="1"/>
</dbReference>
<dbReference type="EMBL" id="CYTW01000005">
    <property type="protein sequence ID" value="CUK11821.1"/>
    <property type="molecule type" value="Genomic_DNA"/>
</dbReference>
<dbReference type="STRING" id="1715693.PH7735_03621"/>